<dbReference type="GO" id="GO:0046872">
    <property type="term" value="F:metal ion binding"/>
    <property type="evidence" value="ECO:0007669"/>
    <property type="project" value="UniProtKB-KW"/>
</dbReference>
<dbReference type="STRING" id="349161.Dred_2331"/>
<accession>A4J6Y8</accession>
<feature type="binding site" evidence="12">
    <location>
        <position position="193"/>
    </location>
    <ligand>
        <name>[4Fe-4S] cluster</name>
        <dbReference type="ChEBI" id="CHEBI:49883"/>
    </ligand>
</feature>
<dbReference type="PANTHER" id="PTHR10359:SF18">
    <property type="entry name" value="ENDONUCLEASE III"/>
    <property type="match status" value="1"/>
</dbReference>
<feature type="binding site" evidence="12">
    <location>
        <position position="186"/>
    </location>
    <ligand>
        <name>[4Fe-4S] cluster</name>
        <dbReference type="ChEBI" id="CHEBI:49883"/>
    </ligand>
</feature>
<evidence type="ECO:0000256" key="11">
    <source>
        <dbReference type="ARBA" id="ARBA00023295"/>
    </source>
</evidence>
<dbReference type="FunFam" id="1.10.340.30:FF:000001">
    <property type="entry name" value="Endonuclease III"/>
    <property type="match status" value="1"/>
</dbReference>
<evidence type="ECO:0000256" key="4">
    <source>
        <dbReference type="ARBA" id="ARBA00022763"/>
    </source>
</evidence>
<evidence type="ECO:0000256" key="8">
    <source>
        <dbReference type="ARBA" id="ARBA00023125"/>
    </source>
</evidence>
<comment type="cofactor">
    <cofactor evidence="12">
        <name>[4Fe-4S] cluster</name>
        <dbReference type="ChEBI" id="CHEBI:49883"/>
    </cofactor>
    <text evidence="12">Binds 1 [4Fe-4S] cluster.</text>
</comment>
<keyword evidence="7 12" id="KW-0411">Iron-sulfur</keyword>
<keyword evidence="6 12" id="KW-0408">Iron</keyword>
<dbReference type="eggNOG" id="COG0177">
    <property type="taxonomic scope" value="Bacteria"/>
</dbReference>
<dbReference type="Proteomes" id="UP000001556">
    <property type="component" value="Chromosome"/>
</dbReference>
<sequence>MEDRIQQILTRLAETYPNATTDLKYTTPFELLVAVILSAQSTDAQVNKITEKLFQKYNTAASFAQLTPAEVAEHIKGCGLFRNKSKFLVETSRILVEKYNGQVPQAREELEKLPGVGRKTANVVLGVAFGQNTFPVDTHVHRLAHRLGLASGKTPEQVEKELCQIMPPELWQPCHHWIIQHGRRICDARNPRCGQCCLIDLCPEALKKGEF</sequence>
<dbReference type="RefSeq" id="WP_011878639.1">
    <property type="nucleotide sequence ID" value="NC_009253.1"/>
</dbReference>
<dbReference type="GO" id="GO:0003677">
    <property type="term" value="F:DNA binding"/>
    <property type="evidence" value="ECO:0007669"/>
    <property type="project" value="UniProtKB-UniRule"/>
</dbReference>
<comment type="catalytic activity">
    <reaction evidence="12">
        <text>2'-deoxyribonucleotide-(2'-deoxyribose 5'-phosphate)-2'-deoxyribonucleotide-DNA = a 3'-end 2'-deoxyribonucleotide-(2,3-dehydro-2,3-deoxyribose 5'-phosphate)-DNA + a 5'-end 5'-phospho-2'-deoxyribonucleoside-DNA + H(+)</text>
        <dbReference type="Rhea" id="RHEA:66592"/>
        <dbReference type="Rhea" id="RHEA-COMP:13180"/>
        <dbReference type="Rhea" id="RHEA-COMP:16897"/>
        <dbReference type="Rhea" id="RHEA-COMP:17067"/>
        <dbReference type="ChEBI" id="CHEBI:15378"/>
        <dbReference type="ChEBI" id="CHEBI:136412"/>
        <dbReference type="ChEBI" id="CHEBI:157695"/>
        <dbReference type="ChEBI" id="CHEBI:167181"/>
        <dbReference type="EC" id="4.2.99.18"/>
    </reaction>
</comment>
<dbReference type="EMBL" id="CP000612">
    <property type="protein sequence ID" value="ABO50841.1"/>
    <property type="molecule type" value="Genomic_DNA"/>
</dbReference>
<dbReference type="InterPro" id="IPR000445">
    <property type="entry name" value="HhH_motif"/>
</dbReference>
<keyword evidence="5 12" id="KW-0378">Hydrolase</keyword>
<dbReference type="GO" id="GO:0140078">
    <property type="term" value="F:class I DNA-(apurinic or apyrimidinic site) endonuclease activity"/>
    <property type="evidence" value="ECO:0007669"/>
    <property type="project" value="UniProtKB-EC"/>
</dbReference>
<dbReference type="KEGG" id="drm:Dred_2331"/>
<evidence type="ECO:0000256" key="3">
    <source>
        <dbReference type="ARBA" id="ARBA00022723"/>
    </source>
</evidence>
<dbReference type="PROSITE" id="PS00764">
    <property type="entry name" value="ENDONUCLEASE_III_1"/>
    <property type="match status" value="1"/>
</dbReference>
<keyword evidence="15" id="KW-1185">Reference proteome</keyword>
<keyword evidence="8 12" id="KW-0238">DNA-binding</keyword>
<feature type="binding site" evidence="12">
    <location>
        <position position="196"/>
    </location>
    <ligand>
        <name>[4Fe-4S] cluster</name>
        <dbReference type="ChEBI" id="CHEBI:49883"/>
    </ligand>
</feature>
<evidence type="ECO:0000256" key="2">
    <source>
        <dbReference type="ARBA" id="ARBA00022485"/>
    </source>
</evidence>
<feature type="domain" description="HhH-GPD" evidence="13">
    <location>
        <begin position="37"/>
        <end position="184"/>
    </location>
</feature>
<dbReference type="InterPro" id="IPR004035">
    <property type="entry name" value="Endouclease-III_FeS-bd_BS"/>
</dbReference>
<evidence type="ECO:0000256" key="6">
    <source>
        <dbReference type="ARBA" id="ARBA00023004"/>
    </source>
</evidence>
<dbReference type="Gene3D" id="1.10.340.30">
    <property type="entry name" value="Hypothetical protein, domain 2"/>
    <property type="match status" value="1"/>
</dbReference>
<dbReference type="InterPro" id="IPR023170">
    <property type="entry name" value="HhH_base_excis_C"/>
</dbReference>
<proteinExistence type="inferred from homology"/>
<evidence type="ECO:0000313" key="14">
    <source>
        <dbReference type="EMBL" id="ABO50841.1"/>
    </source>
</evidence>
<dbReference type="SMART" id="SM00525">
    <property type="entry name" value="FES"/>
    <property type="match status" value="1"/>
</dbReference>
<dbReference type="AlphaFoldDB" id="A4J6Y8"/>
<organism evidence="14 15">
    <name type="scientific">Desulforamulus reducens (strain ATCC BAA-1160 / DSM 100696 / MI-1)</name>
    <name type="common">Desulfotomaculum reducens</name>
    <dbReference type="NCBI Taxonomy" id="349161"/>
    <lineage>
        <taxon>Bacteria</taxon>
        <taxon>Bacillati</taxon>
        <taxon>Bacillota</taxon>
        <taxon>Clostridia</taxon>
        <taxon>Eubacteriales</taxon>
        <taxon>Peptococcaceae</taxon>
        <taxon>Desulforamulus</taxon>
    </lineage>
</organism>
<gene>
    <name evidence="12" type="primary">nth</name>
    <name evidence="14" type="ordered locus">Dred_2331</name>
</gene>
<evidence type="ECO:0000256" key="1">
    <source>
        <dbReference type="ARBA" id="ARBA00008343"/>
    </source>
</evidence>
<dbReference type="GO" id="GO:0051539">
    <property type="term" value="F:4 iron, 4 sulfur cluster binding"/>
    <property type="evidence" value="ECO:0007669"/>
    <property type="project" value="UniProtKB-UniRule"/>
</dbReference>
<dbReference type="NCBIfam" id="TIGR01083">
    <property type="entry name" value="nth"/>
    <property type="match status" value="1"/>
</dbReference>
<dbReference type="GO" id="GO:0006285">
    <property type="term" value="P:base-excision repair, AP site formation"/>
    <property type="evidence" value="ECO:0007669"/>
    <property type="project" value="TreeGrafter"/>
</dbReference>
<dbReference type="Pfam" id="PF00730">
    <property type="entry name" value="HhH-GPD"/>
    <property type="match status" value="1"/>
</dbReference>
<dbReference type="GO" id="GO:0019104">
    <property type="term" value="F:DNA N-glycosylase activity"/>
    <property type="evidence" value="ECO:0007669"/>
    <property type="project" value="UniProtKB-UniRule"/>
</dbReference>
<evidence type="ECO:0000256" key="9">
    <source>
        <dbReference type="ARBA" id="ARBA00023204"/>
    </source>
</evidence>
<dbReference type="Pfam" id="PF00633">
    <property type="entry name" value="HHH"/>
    <property type="match status" value="1"/>
</dbReference>
<name>A4J6Y8_DESRM</name>
<dbReference type="PIRSF" id="PIRSF001435">
    <property type="entry name" value="Nth"/>
    <property type="match status" value="1"/>
</dbReference>
<dbReference type="SUPFAM" id="SSF48150">
    <property type="entry name" value="DNA-glycosylase"/>
    <property type="match status" value="1"/>
</dbReference>
<evidence type="ECO:0000313" key="15">
    <source>
        <dbReference type="Proteomes" id="UP000001556"/>
    </source>
</evidence>
<evidence type="ECO:0000256" key="10">
    <source>
        <dbReference type="ARBA" id="ARBA00023239"/>
    </source>
</evidence>
<reference evidence="14 15" key="1">
    <citation type="submission" date="2007-03" db="EMBL/GenBank/DDBJ databases">
        <title>Complete sequence of Desulfotomaculum reducens MI-1.</title>
        <authorList>
            <consortium name="US DOE Joint Genome Institute"/>
            <person name="Copeland A."/>
            <person name="Lucas S."/>
            <person name="Lapidus A."/>
            <person name="Barry K."/>
            <person name="Detter J.C."/>
            <person name="Glavina del Rio T."/>
            <person name="Hammon N."/>
            <person name="Israni S."/>
            <person name="Dalin E."/>
            <person name="Tice H."/>
            <person name="Pitluck S."/>
            <person name="Sims D."/>
            <person name="Brettin T."/>
            <person name="Bruce D."/>
            <person name="Han C."/>
            <person name="Tapia R."/>
            <person name="Schmutz J."/>
            <person name="Larimer F."/>
            <person name="Land M."/>
            <person name="Hauser L."/>
            <person name="Kyrpides N."/>
            <person name="Kim E."/>
            <person name="Tebo B.M."/>
            <person name="Richardson P."/>
        </authorList>
    </citation>
    <scope>NUCLEOTIDE SEQUENCE [LARGE SCALE GENOMIC DNA]</scope>
    <source>
        <strain evidence="14 15">MI-1</strain>
    </source>
</reference>
<keyword evidence="10 12" id="KW-0456">Lyase</keyword>
<dbReference type="EC" id="4.2.99.18" evidence="12"/>
<dbReference type="HAMAP" id="MF_00942">
    <property type="entry name" value="Nth"/>
    <property type="match status" value="1"/>
</dbReference>
<protein>
    <recommendedName>
        <fullName evidence="12">Endonuclease III</fullName>
        <ecNumber evidence="12">4.2.99.18</ecNumber>
    </recommendedName>
    <alternativeName>
        <fullName evidence="12">DNA-(apurinic or apyrimidinic site) lyase</fullName>
    </alternativeName>
</protein>
<keyword evidence="9 12" id="KW-0234">DNA repair</keyword>
<evidence type="ECO:0000256" key="12">
    <source>
        <dbReference type="HAMAP-Rule" id="MF_00942"/>
    </source>
</evidence>
<dbReference type="CDD" id="cd00056">
    <property type="entry name" value="ENDO3c"/>
    <property type="match status" value="1"/>
</dbReference>
<evidence type="ECO:0000256" key="5">
    <source>
        <dbReference type="ARBA" id="ARBA00022801"/>
    </source>
</evidence>
<dbReference type="SMART" id="SM00478">
    <property type="entry name" value="ENDO3c"/>
    <property type="match status" value="1"/>
</dbReference>
<dbReference type="InterPro" id="IPR005759">
    <property type="entry name" value="Nth"/>
</dbReference>
<feature type="binding site" evidence="12">
    <location>
        <position position="202"/>
    </location>
    <ligand>
        <name>[4Fe-4S] cluster</name>
        <dbReference type="ChEBI" id="CHEBI:49883"/>
    </ligand>
</feature>
<keyword evidence="3 12" id="KW-0479">Metal-binding</keyword>
<keyword evidence="2 12" id="KW-0004">4Fe-4S</keyword>
<keyword evidence="4 12" id="KW-0227">DNA damage</keyword>
<evidence type="ECO:0000256" key="7">
    <source>
        <dbReference type="ARBA" id="ARBA00023014"/>
    </source>
</evidence>
<dbReference type="InterPro" id="IPR011257">
    <property type="entry name" value="DNA_glycosylase"/>
</dbReference>
<dbReference type="InterPro" id="IPR003651">
    <property type="entry name" value="Endonuclease3_FeS-loop_motif"/>
</dbReference>
<dbReference type="HOGENOM" id="CLU_012862_3_3_9"/>
<dbReference type="PROSITE" id="PS01155">
    <property type="entry name" value="ENDONUCLEASE_III_2"/>
    <property type="match status" value="1"/>
</dbReference>
<dbReference type="InterPro" id="IPR004036">
    <property type="entry name" value="Endonuclease-III-like_CS2"/>
</dbReference>
<dbReference type="Gene3D" id="1.10.1670.10">
    <property type="entry name" value="Helix-hairpin-Helix base-excision DNA repair enzymes (C-terminal)"/>
    <property type="match status" value="1"/>
</dbReference>
<keyword evidence="11 12" id="KW-0326">Glycosidase</keyword>
<dbReference type="FunFam" id="1.10.1670.10:FF:000001">
    <property type="entry name" value="Endonuclease III"/>
    <property type="match status" value="1"/>
</dbReference>
<comment type="function">
    <text evidence="12">DNA repair enzyme that has both DNA N-glycosylase activity and AP-lyase activity. The DNA N-glycosylase activity releases various damaged pyrimidines from DNA by cleaving the N-glycosidic bond, leaving an AP (apurinic/apyrimidinic) site. The AP-lyase activity cleaves the phosphodiester bond 3' to the AP site by a beta-elimination, leaving a 3'-terminal unsaturated sugar and a product with a terminal 5'-phosphate.</text>
</comment>
<dbReference type="OrthoDB" id="9800977at2"/>
<evidence type="ECO:0000259" key="13">
    <source>
        <dbReference type="SMART" id="SM00478"/>
    </source>
</evidence>
<dbReference type="PANTHER" id="PTHR10359">
    <property type="entry name" value="A/G-SPECIFIC ADENINE GLYCOSYLASE/ENDONUCLEASE III"/>
    <property type="match status" value="1"/>
</dbReference>
<dbReference type="InterPro" id="IPR003265">
    <property type="entry name" value="HhH-GPD_domain"/>
</dbReference>
<comment type="similarity">
    <text evidence="1 12">Belongs to the Nth/MutY family.</text>
</comment>